<keyword evidence="2" id="KW-1133">Transmembrane helix</keyword>
<evidence type="ECO:0000313" key="3">
    <source>
        <dbReference type="EMBL" id="AGC48641.1"/>
    </source>
</evidence>
<evidence type="ECO:0000256" key="1">
    <source>
        <dbReference type="SAM" id="MobiDB-lite"/>
    </source>
</evidence>
<dbReference type="KEGG" id="msd:MYSTI_07369"/>
<protein>
    <recommendedName>
        <fullName evidence="5">Immediate early protein ICP0</fullName>
    </recommendedName>
</protein>
<feature type="compositionally biased region" description="Basic and acidic residues" evidence="1">
    <location>
        <begin position="1"/>
        <end position="25"/>
    </location>
</feature>
<evidence type="ECO:0000256" key="2">
    <source>
        <dbReference type="SAM" id="Phobius"/>
    </source>
</evidence>
<accession>L7UI44</accession>
<reference evidence="3 4" key="1">
    <citation type="journal article" date="2013" name="Genome Announc.">
        <title>Complete genome sequence of Myxococcus stipitatus strain DSM 14675, a fruiting myxobacterium.</title>
        <authorList>
            <person name="Huntley S."/>
            <person name="Kneip S."/>
            <person name="Treuner-Lange A."/>
            <person name="Sogaard-Andersen L."/>
        </authorList>
    </citation>
    <scope>NUCLEOTIDE SEQUENCE [LARGE SCALE GENOMIC DNA]</scope>
    <source>
        <strain evidence="4">DSM 14675 / JCM 12634 / Mx s8</strain>
    </source>
</reference>
<feature type="region of interest" description="Disordered" evidence="1">
    <location>
        <begin position="75"/>
        <end position="120"/>
    </location>
</feature>
<feature type="region of interest" description="Disordered" evidence="1">
    <location>
        <begin position="1"/>
        <end position="61"/>
    </location>
</feature>
<proteinExistence type="predicted"/>
<organism evidence="3 4">
    <name type="scientific">Myxococcus stipitatus (strain DSM 14675 / JCM 12634 / Mx s8)</name>
    <dbReference type="NCBI Taxonomy" id="1278073"/>
    <lineage>
        <taxon>Bacteria</taxon>
        <taxon>Pseudomonadati</taxon>
        <taxon>Myxococcota</taxon>
        <taxon>Myxococcia</taxon>
        <taxon>Myxococcales</taxon>
        <taxon>Cystobacterineae</taxon>
        <taxon>Myxococcaceae</taxon>
        <taxon>Myxococcus</taxon>
    </lineage>
</organism>
<dbReference type="EMBL" id="CP004025">
    <property type="protein sequence ID" value="AGC48641.1"/>
    <property type="molecule type" value="Genomic_DNA"/>
</dbReference>
<keyword evidence="2" id="KW-0472">Membrane</keyword>
<keyword evidence="2" id="KW-0812">Transmembrane</keyword>
<dbReference type="PATRIC" id="fig|1278073.3.peg.7486"/>
<gene>
    <name evidence="3" type="ordered locus">MYSTI_07369</name>
</gene>
<dbReference type="AlphaFoldDB" id="L7UI44"/>
<dbReference type="Proteomes" id="UP000011131">
    <property type="component" value="Chromosome"/>
</dbReference>
<dbReference type="HOGENOM" id="CLU_911621_0_0_7"/>
<feature type="region of interest" description="Disordered" evidence="1">
    <location>
        <begin position="253"/>
        <end position="306"/>
    </location>
</feature>
<dbReference type="STRING" id="1278073.MYSTI_07369"/>
<evidence type="ECO:0000313" key="4">
    <source>
        <dbReference type="Proteomes" id="UP000011131"/>
    </source>
</evidence>
<feature type="transmembrane region" description="Helical" evidence="2">
    <location>
        <begin position="338"/>
        <end position="357"/>
    </location>
</feature>
<evidence type="ECO:0008006" key="5">
    <source>
        <dbReference type="Google" id="ProtNLM"/>
    </source>
</evidence>
<keyword evidence="4" id="KW-1185">Reference proteome</keyword>
<name>L7UI44_MYXSD</name>
<sequence>MGHVGDIRAQRDAPRPAGRGEDLVSRVRNLGSLKGGGLGSRPEQSLSRFDEGSPMSTTSRIAAGFGQLARLLVHSGKGSLPPTGPKSSEGGLPPPRDGFRTQPSVPQQHPSLGGQERAPVRRVAELIPPGLEKVATQVELGQRFGSDAALLSAHLKPSQLPSTERATRLWTFFAAYAEAAAAQPPQKETQATFRDALKGQGFAELRDARTGQDGVTQGLWVLSARTPEEARERVASVRLEPPPEVLHSEAALRKEGATEQASASSQRGMEALRGGPSVPQARVVDGQTTEVDEEPSPDGARSRRTNRRLGPMMLWNVLHGFREGPEDGAVAQGQWDRVAFGAMLALAAIALIVVALVSL</sequence>
<feature type="compositionally biased region" description="Polar residues" evidence="1">
    <location>
        <begin position="101"/>
        <end position="110"/>
    </location>
</feature>